<accession>A0A1H3GH78</accession>
<name>A0A1H3GH78_9GAMM</name>
<proteinExistence type="predicted"/>
<dbReference type="Pfam" id="PF12977">
    <property type="entry name" value="DUF3861"/>
    <property type="match status" value="1"/>
</dbReference>
<dbReference type="InterPro" id="IPR038194">
    <property type="entry name" value="DUF3861_sf"/>
</dbReference>
<gene>
    <name evidence="1" type="ORF">SAMN05421643_102199</name>
</gene>
<evidence type="ECO:0000313" key="1">
    <source>
        <dbReference type="EMBL" id="SDY02663.1"/>
    </source>
</evidence>
<protein>
    <recommendedName>
        <fullName evidence="3">DUF3861 domain-containing protein</fullName>
    </recommendedName>
</protein>
<organism evidence="1 2">
    <name type="scientific">Acinetobacter kyonggiensis</name>
    <dbReference type="NCBI Taxonomy" id="595670"/>
    <lineage>
        <taxon>Bacteria</taxon>
        <taxon>Pseudomonadati</taxon>
        <taxon>Pseudomonadota</taxon>
        <taxon>Gammaproteobacteria</taxon>
        <taxon>Moraxellales</taxon>
        <taxon>Moraxellaceae</taxon>
        <taxon>Acinetobacter</taxon>
    </lineage>
</organism>
<dbReference type="InterPro" id="IPR024476">
    <property type="entry name" value="DUF3861"/>
</dbReference>
<dbReference type="Gene3D" id="3.10.20.850">
    <property type="entry name" value="Protein of unknown function DUF3861"/>
    <property type="match status" value="1"/>
</dbReference>
<keyword evidence="2" id="KW-1185">Reference proteome</keyword>
<dbReference type="STRING" id="595670.SAMN05421643_102199"/>
<evidence type="ECO:0008006" key="3">
    <source>
        <dbReference type="Google" id="ProtNLM"/>
    </source>
</evidence>
<dbReference type="Proteomes" id="UP000199035">
    <property type="component" value="Unassembled WGS sequence"/>
</dbReference>
<dbReference type="RefSeq" id="WP_092687506.1">
    <property type="nucleotide sequence ID" value="NZ_FNPK01000002.1"/>
</dbReference>
<dbReference type="AlphaFoldDB" id="A0A1H3GH78"/>
<reference evidence="2" key="1">
    <citation type="submission" date="2016-10" db="EMBL/GenBank/DDBJ databases">
        <authorList>
            <person name="Varghese N."/>
            <person name="Submissions S."/>
        </authorList>
    </citation>
    <scope>NUCLEOTIDE SEQUENCE [LARGE SCALE GENOMIC DNA]</scope>
    <source>
        <strain evidence="2">ANC 5109</strain>
    </source>
</reference>
<evidence type="ECO:0000313" key="2">
    <source>
        <dbReference type="Proteomes" id="UP000199035"/>
    </source>
</evidence>
<dbReference type="EMBL" id="FNPK01000002">
    <property type="protein sequence ID" value="SDY02663.1"/>
    <property type="molecule type" value="Genomic_DNA"/>
</dbReference>
<sequence length="100" mass="11436">MKQHKYKISVEHITDVTGNPSTYAEALEFTTYNHDDIFKVLGFIQKTELLDGESAKAFAVGLKLFGEVLLEHKDVPLFKEFMPQFVQFMKALKKSAPKEI</sequence>